<evidence type="ECO:0000313" key="3">
    <source>
        <dbReference type="Proteomes" id="UP000767238"/>
    </source>
</evidence>
<dbReference type="AlphaFoldDB" id="A0A9P8K2V5"/>
<accession>A0A9P8K2V5</accession>
<feature type="non-terminal residue" evidence="2">
    <location>
        <position position="1"/>
    </location>
</feature>
<reference evidence="2" key="2">
    <citation type="submission" date="2021-08" db="EMBL/GenBank/DDBJ databases">
        <authorList>
            <person name="Gostincar C."/>
            <person name="Sun X."/>
            <person name="Song Z."/>
            <person name="Gunde-Cimerman N."/>
        </authorList>
    </citation>
    <scope>NUCLEOTIDE SEQUENCE</scope>
    <source>
        <strain evidence="2">EXF-8016</strain>
        <strain evidence="1">EXF-9911</strain>
    </source>
</reference>
<proteinExistence type="predicted"/>
<dbReference type="Proteomes" id="UP000779574">
    <property type="component" value="Unassembled WGS sequence"/>
</dbReference>
<evidence type="ECO:0000313" key="1">
    <source>
        <dbReference type="EMBL" id="KAG9656070.1"/>
    </source>
</evidence>
<sequence>MTRTVEVSTSVKESNALSEIYSLDLIRRSFVKRAWKILPIEMSLDKRVARPDLVVENTTKLVAEDCSEH</sequence>
<dbReference type="EMBL" id="JAHFXF010002575">
    <property type="protein sequence ID" value="KAG9656070.1"/>
    <property type="molecule type" value="Genomic_DNA"/>
</dbReference>
<dbReference type="Proteomes" id="UP000767238">
    <property type="component" value="Unassembled WGS sequence"/>
</dbReference>
<evidence type="ECO:0000313" key="2">
    <source>
        <dbReference type="EMBL" id="KAH0208545.1"/>
    </source>
</evidence>
<reference evidence="2" key="1">
    <citation type="journal article" date="2021" name="J Fungi (Basel)">
        <title>Virulence traits and population genomics of the black yeast Aureobasidium melanogenum.</title>
        <authorList>
            <person name="Cernosa A."/>
            <person name="Sun X."/>
            <person name="Gostincar C."/>
            <person name="Fang C."/>
            <person name="Gunde-Cimerman N."/>
            <person name="Song Z."/>
        </authorList>
    </citation>
    <scope>NUCLEOTIDE SEQUENCE</scope>
    <source>
        <strain evidence="2">EXF-8016</strain>
        <strain evidence="1">EXF-9911</strain>
    </source>
</reference>
<comment type="caution">
    <text evidence="2">The sequence shown here is derived from an EMBL/GenBank/DDBJ whole genome shotgun (WGS) entry which is preliminary data.</text>
</comment>
<protein>
    <submittedName>
        <fullName evidence="2">Uncharacterized protein</fullName>
    </submittedName>
</protein>
<name>A0A9P8K2V5_AURME</name>
<organism evidence="2 3">
    <name type="scientific">Aureobasidium melanogenum</name>
    <name type="common">Aureobasidium pullulans var. melanogenum</name>
    <dbReference type="NCBI Taxonomy" id="46634"/>
    <lineage>
        <taxon>Eukaryota</taxon>
        <taxon>Fungi</taxon>
        <taxon>Dikarya</taxon>
        <taxon>Ascomycota</taxon>
        <taxon>Pezizomycotina</taxon>
        <taxon>Dothideomycetes</taxon>
        <taxon>Dothideomycetidae</taxon>
        <taxon>Dothideales</taxon>
        <taxon>Saccotheciaceae</taxon>
        <taxon>Aureobasidium</taxon>
    </lineage>
</organism>
<dbReference type="EMBL" id="JAHFYH010000395">
    <property type="protein sequence ID" value="KAH0208545.1"/>
    <property type="molecule type" value="Genomic_DNA"/>
</dbReference>
<gene>
    <name evidence="1" type="ORF">KCU76_g20246</name>
    <name evidence="2" type="ORF">KCV03_g10418</name>
</gene>